<dbReference type="OrthoDB" id="2148418at2759"/>
<feature type="compositionally biased region" description="Low complexity" evidence="1">
    <location>
        <begin position="1566"/>
        <end position="1575"/>
    </location>
</feature>
<feature type="compositionally biased region" description="Low complexity" evidence="1">
    <location>
        <begin position="1286"/>
        <end position="1318"/>
    </location>
</feature>
<name>A0A316ZCW5_9BASI</name>
<feature type="compositionally biased region" description="Low complexity" evidence="1">
    <location>
        <begin position="742"/>
        <end position="753"/>
    </location>
</feature>
<feature type="compositionally biased region" description="Acidic residues" evidence="1">
    <location>
        <begin position="195"/>
        <end position="204"/>
    </location>
</feature>
<feature type="compositionally biased region" description="Low complexity" evidence="1">
    <location>
        <begin position="1247"/>
        <end position="1274"/>
    </location>
</feature>
<dbReference type="RefSeq" id="XP_025599167.1">
    <property type="nucleotide sequence ID" value="XM_025742151.1"/>
</dbReference>
<organism evidence="2 3">
    <name type="scientific">Tilletiopsis washingtonensis</name>
    <dbReference type="NCBI Taxonomy" id="58919"/>
    <lineage>
        <taxon>Eukaryota</taxon>
        <taxon>Fungi</taxon>
        <taxon>Dikarya</taxon>
        <taxon>Basidiomycota</taxon>
        <taxon>Ustilaginomycotina</taxon>
        <taxon>Exobasidiomycetes</taxon>
        <taxon>Entylomatales</taxon>
        <taxon>Entylomatales incertae sedis</taxon>
        <taxon>Tilletiopsis</taxon>
    </lineage>
</organism>
<feature type="compositionally biased region" description="Acidic residues" evidence="1">
    <location>
        <begin position="321"/>
        <end position="332"/>
    </location>
</feature>
<feature type="compositionally biased region" description="Polar residues" evidence="1">
    <location>
        <begin position="37"/>
        <end position="51"/>
    </location>
</feature>
<dbReference type="GeneID" id="37269695"/>
<accession>A0A316ZCW5</accession>
<feature type="compositionally biased region" description="Low complexity" evidence="1">
    <location>
        <begin position="594"/>
        <end position="606"/>
    </location>
</feature>
<feature type="compositionally biased region" description="Low complexity" evidence="1">
    <location>
        <begin position="1049"/>
        <end position="1062"/>
    </location>
</feature>
<evidence type="ECO:0000313" key="3">
    <source>
        <dbReference type="Proteomes" id="UP000245946"/>
    </source>
</evidence>
<reference evidence="2 3" key="1">
    <citation type="journal article" date="2018" name="Mol. Biol. Evol.">
        <title>Broad Genomic Sampling Reveals a Smut Pathogenic Ancestry of the Fungal Clade Ustilaginomycotina.</title>
        <authorList>
            <person name="Kijpornyongpan T."/>
            <person name="Mondo S.J."/>
            <person name="Barry K."/>
            <person name="Sandor L."/>
            <person name="Lee J."/>
            <person name="Lipzen A."/>
            <person name="Pangilinan J."/>
            <person name="LaButti K."/>
            <person name="Hainaut M."/>
            <person name="Henrissat B."/>
            <person name="Grigoriev I.V."/>
            <person name="Spatafora J.W."/>
            <person name="Aime M.C."/>
        </authorList>
    </citation>
    <scope>NUCLEOTIDE SEQUENCE [LARGE SCALE GENOMIC DNA]</scope>
    <source>
        <strain evidence="2 3">MCA 4186</strain>
    </source>
</reference>
<evidence type="ECO:0000313" key="2">
    <source>
        <dbReference type="EMBL" id="PWN98888.1"/>
    </source>
</evidence>
<feature type="region of interest" description="Disordered" evidence="1">
    <location>
        <begin position="1454"/>
        <end position="1512"/>
    </location>
</feature>
<feature type="region of interest" description="Disordered" evidence="1">
    <location>
        <begin position="25"/>
        <end position="617"/>
    </location>
</feature>
<feature type="compositionally biased region" description="Basic and acidic residues" evidence="1">
    <location>
        <begin position="721"/>
        <end position="730"/>
    </location>
</feature>
<feature type="compositionally biased region" description="Low complexity" evidence="1">
    <location>
        <begin position="1122"/>
        <end position="1137"/>
    </location>
</feature>
<dbReference type="Proteomes" id="UP000245946">
    <property type="component" value="Unassembled WGS sequence"/>
</dbReference>
<feature type="region of interest" description="Disordered" evidence="1">
    <location>
        <begin position="695"/>
        <end position="957"/>
    </location>
</feature>
<evidence type="ECO:0000256" key="1">
    <source>
        <dbReference type="SAM" id="MobiDB-lite"/>
    </source>
</evidence>
<feature type="compositionally biased region" description="Low complexity" evidence="1">
    <location>
        <begin position="981"/>
        <end position="1004"/>
    </location>
</feature>
<feature type="compositionally biased region" description="Acidic residues" evidence="1">
    <location>
        <begin position="421"/>
        <end position="433"/>
    </location>
</feature>
<gene>
    <name evidence="2" type="ORF">FA09DRAFT_329368</name>
</gene>
<protein>
    <submittedName>
        <fullName evidence="2">Uncharacterized protein</fullName>
    </submittedName>
</protein>
<feature type="compositionally biased region" description="Basic residues" evidence="1">
    <location>
        <begin position="143"/>
        <end position="157"/>
    </location>
</feature>
<feature type="region of interest" description="Disordered" evidence="1">
    <location>
        <begin position="1554"/>
        <end position="1575"/>
    </location>
</feature>
<proteinExistence type="predicted"/>
<feature type="compositionally biased region" description="Basic and acidic residues" evidence="1">
    <location>
        <begin position="1473"/>
        <end position="1484"/>
    </location>
</feature>
<feature type="compositionally biased region" description="Low complexity" evidence="1">
    <location>
        <begin position="1175"/>
        <end position="1199"/>
    </location>
</feature>
<keyword evidence="3" id="KW-1185">Reference proteome</keyword>
<feature type="compositionally biased region" description="Basic and acidic residues" evidence="1">
    <location>
        <begin position="333"/>
        <end position="346"/>
    </location>
</feature>
<dbReference type="STRING" id="58919.A0A316ZCW5"/>
<feature type="compositionally biased region" description="Low complexity" evidence="1">
    <location>
        <begin position="375"/>
        <end position="384"/>
    </location>
</feature>
<feature type="compositionally biased region" description="Low complexity" evidence="1">
    <location>
        <begin position="1092"/>
        <end position="1107"/>
    </location>
</feature>
<feature type="compositionally biased region" description="Acidic residues" evidence="1">
    <location>
        <begin position="114"/>
        <end position="126"/>
    </location>
</feature>
<feature type="compositionally biased region" description="Low complexity" evidence="1">
    <location>
        <begin position="75"/>
        <end position="113"/>
    </location>
</feature>
<dbReference type="EMBL" id="KZ819290">
    <property type="protein sequence ID" value="PWN98888.1"/>
    <property type="molecule type" value="Genomic_DNA"/>
</dbReference>
<feature type="region of interest" description="Disordered" evidence="1">
    <location>
        <begin position="969"/>
        <end position="1420"/>
    </location>
</feature>
<sequence length="1617" mass="167142">MSVAAPAADPDTTFSLVDLSVCPQQAQHDASAPHTPASASRTRDLLTSSPRSPVCLLGSTPTMRSGMLPEQHLQARSVSASSSRSASAAPTLPSVTSSPTSSFSSLPCSSDAPTDTEEESDGEGEPAEPPIYFGTPSREEHARRRKVSARMRERRLLRKDSLDLARRRSIGPMDMPISEAEAPVSDAASPAAEVEREEEEEEETGSYGGREESVGCRTIGQLDASAEPNASWPVSQEQDDEPQLTADAAAHEELLEAQAEPTSEAAAFDEQEPAAGAFHESTSSSFAEPSTAELPLVVTDDTPFEANLSYKTESSYRTESESGDEEGEGQAEEEQKQEWQGEEEKGPQGGAESDEEHNASDDAASESGSRHALEAEAAPDASATDLDRTLRLSSLGQQDAAPAAVDLADEQRTASPATEAAELDEDAPLDEDVHDSADICVDASIPTAASASSRLAEPDTPQEHAQVEPPSEMEPTHEIPAADAEPLQSPELSQVEVAQEPELSTRKAEVESEAPAVQSAAEPEASAVLAEAEPVEPRQASASEADEAPRVESPVLCPTDDDEAEQTCSASLIDADPESERSTADVFSSSPMRAAVHVAAPSSSQAPSPPSTPMRISRGAMLTPQSCALAAGSPVSFDYASSPGVALAAHGTRAGDLSLLNNLRAEARHDSAGPESPFVLSRYAMERQDFIEEGLELASKRSGPAEGASPVRRRKSARLSMRYDEEEARRQQSPHKATALVSPNKSSPSKPRPANVADALNAWADAKTMSPVKLQPVSPPAWSLGAASPRKPLRALERSQGHGSPFKAREENASSPSRIPPPTRVLEIARAVPLPPSSPEAPEQPKSSAPVSEADGPTEEAVAAPSQAKAGPSARLAESLRAARLASAQPAPHLAAPAPSAAAKAAPVAGPSAAARPPTGVPAPARQLAASVSGIRAPTAGPAVSSRLPKPAAASGIARPVASVPRKVLPAPKPVASSSLRRAVAPAPVAARAVPSAAATVRRPALAKPQVERKAHLGRPLLASRAASADQPPATPLGAGASAATSELRPAVASAPSSFAAAERPRLPAPSPAPTAPVAAEALAPPPVRTIRSAAVASRGPASAAPRRPTPENQASAVRLQSAAAPKLGALAASSSPERPVVRSAAMRAPVIRDARLASSVPASRVWDSPSKLNRAMSSSTSALPSAKPASSSSSPVRAASREARATQPPPPPPESSVYGPQAAPGRARRVPAGSLAAIKTPPAAPAQPVQAPVPASSLPPLSASTAAATSTSTRGAFGASVPQLSSAAPSGPSVAARGGRQPLSASQVQSAAAIVEADSSVSPMKAARRALQSGEAAPSSGGIDDGEERGAKSLRPRRAVPATQGQTLASQRLFPSAAPMTEAPVAPSMPVPAPVKRSAARVPTASSVLNPTGAGDRAPEIPMSHAELVRLTNQHTRRNEVYLAKLDVVSIRIEGPRPPSPTAKVPKVTGARMDRAEAANARERRARKRGSEESDDDSCSSRAQSADPEQHMRGAGELEAYHTPQREPAAAAARKKSVRWHKALFVGPSEAPADLIAEPDRSPARRAGAARGRSSLAAKTFPLDRNGNIAEADAPLSPRLRKVRVKIIKNIFDDDL</sequence>
<feature type="compositionally biased region" description="Low complexity" evidence="1">
    <location>
        <begin position="872"/>
        <end position="918"/>
    </location>
</feature>
<feature type="compositionally biased region" description="Low complexity" evidence="1">
    <location>
        <begin position="1220"/>
        <end position="1234"/>
    </location>
</feature>